<dbReference type="InParanoid" id="A0A6P8YFN1"/>
<name>A0A6P8YFN1_THRPL</name>
<feature type="chain" id="PRO_5027858869" evidence="1">
    <location>
        <begin position="18"/>
        <end position="198"/>
    </location>
</feature>
<accession>A0A6P8YFN1</accession>
<dbReference type="GeneID" id="117642049"/>
<dbReference type="Proteomes" id="UP000515158">
    <property type="component" value="Unplaced"/>
</dbReference>
<dbReference type="OrthoDB" id="8183300at2759"/>
<dbReference type="KEGG" id="tpal:117642049"/>
<dbReference type="RefSeq" id="XP_034235750.1">
    <property type="nucleotide sequence ID" value="XM_034379859.1"/>
</dbReference>
<evidence type="ECO:0000256" key="1">
    <source>
        <dbReference type="SAM" id="SignalP"/>
    </source>
</evidence>
<proteinExistence type="predicted"/>
<evidence type="ECO:0000313" key="2">
    <source>
        <dbReference type="Proteomes" id="UP000515158"/>
    </source>
</evidence>
<keyword evidence="1" id="KW-0732">Signal</keyword>
<dbReference type="AlphaFoldDB" id="A0A6P8YFN1"/>
<feature type="signal peptide" evidence="1">
    <location>
        <begin position="1"/>
        <end position="17"/>
    </location>
</feature>
<sequence length="198" mass="22342">MNAKLLVILVLAPFTNSADFRKSGRPGGRHTILVPRVLYMEHCKDERQHSLIVHNYSSLVDGRGVVYLNAVMEYTRTAKALTMMKIVLHKCREAVSSNTCEYFATWPFTAAICNMVTTKGMMWSGFMNAFRPDFKCPVTKGIYFLENATLDVSLGETIAHINIAGNVWRAEVNLMDDKKELFTCLNTAILISRVNIKD</sequence>
<keyword evidence="2" id="KW-1185">Reference proteome</keyword>
<protein>
    <submittedName>
        <fullName evidence="3">Uncharacterized protein LOC117642049</fullName>
    </submittedName>
</protein>
<evidence type="ECO:0000313" key="3">
    <source>
        <dbReference type="RefSeq" id="XP_034235750.1"/>
    </source>
</evidence>
<reference evidence="3" key="1">
    <citation type="submission" date="2025-08" db="UniProtKB">
        <authorList>
            <consortium name="RefSeq"/>
        </authorList>
    </citation>
    <scope>IDENTIFICATION</scope>
    <source>
        <tissue evidence="3">Total insect</tissue>
    </source>
</reference>
<organism evidence="3">
    <name type="scientific">Thrips palmi</name>
    <name type="common">Melon thrips</name>
    <dbReference type="NCBI Taxonomy" id="161013"/>
    <lineage>
        <taxon>Eukaryota</taxon>
        <taxon>Metazoa</taxon>
        <taxon>Ecdysozoa</taxon>
        <taxon>Arthropoda</taxon>
        <taxon>Hexapoda</taxon>
        <taxon>Insecta</taxon>
        <taxon>Pterygota</taxon>
        <taxon>Neoptera</taxon>
        <taxon>Paraneoptera</taxon>
        <taxon>Thysanoptera</taxon>
        <taxon>Terebrantia</taxon>
        <taxon>Thripoidea</taxon>
        <taxon>Thripidae</taxon>
        <taxon>Thrips</taxon>
    </lineage>
</organism>
<gene>
    <name evidence="3" type="primary">LOC117642049</name>
</gene>